<reference evidence="8 9" key="1">
    <citation type="submission" date="2022-08" db="EMBL/GenBank/DDBJ databases">
        <title>Lysinibacillus sequencing.</title>
        <authorList>
            <person name="Dunlap C."/>
        </authorList>
    </citation>
    <scope>NUCLEOTIDE SEQUENCE [LARGE SCALE GENOMIC DNA]</scope>
    <source>
        <strain evidence="8 9">PB211</strain>
    </source>
</reference>
<dbReference type="EMBL" id="JANTOO010000001">
    <property type="protein sequence ID" value="MCS1394522.1"/>
    <property type="molecule type" value="Genomic_DNA"/>
</dbReference>
<dbReference type="CDD" id="cd17489">
    <property type="entry name" value="MFS_YfcJ_like"/>
    <property type="match status" value="1"/>
</dbReference>
<dbReference type="PRINTS" id="PR01035">
    <property type="entry name" value="TCRTETA"/>
</dbReference>
<keyword evidence="5 6" id="KW-0472">Membrane</keyword>
<evidence type="ECO:0000256" key="5">
    <source>
        <dbReference type="ARBA" id="ARBA00023136"/>
    </source>
</evidence>
<organism evidence="8 9">
    <name type="scientific">Lysinibacillus pinottii</name>
    <dbReference type="NCBI Taxonomy" id="2973932"/>
    <lineage>
        <taxon>Bacteria</taxon>
        <taxon>Bacillati</taxon>
        <taxon>Bacillota</taxon>
        <taxon>Bacilli</taxon>
        <taxon>Bacillales</taxon>
        <taxon>Bacillaceae</taxon>
        <taxon>Lysinibacillus</taxon>
    </lineage>
</organism>
<evidence type="ECO:0000256" key="6">
    <source>
        <dbReference type="SAM" id="Phobius"/>
    </source>
</evidence>
<feature type="transmembrane region" description="Helical" evidence="6">
    <location>
        <begin position="237"/>
        <end position="254"/>
    </location>
</feature>
<dbReference type="Gene3D" id="1.20.1250.20">
    <property type="entry name" value="MFS general substrate transporter like domains"/>
    <property type="match status" value="1"/>
</dbReference>
<feature type="transmembrane region" description="Helical" evidence="6">
    <location>
        <begin position="12"/>
        <end position="36"/>
    </location>
</feature>
<feature type="transmembrane region" description="Helical" evidence="6">
    <location>
        <begin position="359"/>
        <end position="376"/>
    </location>
</feature>
<dbReference type="InterPro" id="IPR036259">
    <property type="entry name" value="MFS_trans_sf"/>
</dbReference>
<keyword evidence="3 6" id="KW-0812">Transmembrane</keyword>
<protein>
    <submittedName>
        <fullName evidence="8">MFS transporter</fullName>
    </submittedName>
</protein>
<dbReference type="InterPro" id="IPR020846">
    <property type="entry name" value="MFS_dom"/>
</dbReference>
<feature type="transmembrane region" description="Helical" evidence="6">
    <location>
        <begin position="135"/>
        <end position="158"/>
    </location>
</feature>
<dbReference type="InterPro" id="IPR001958">
    <property type="entry name" value="Tet-R_TetA/multi-R_MdtG-like"/>
</dbReference>
<dbReference type="Proteomes" id="UP001525021">
    <property type="component" value="Unassembled WGS sequence"/>
</dbReference>
<sequence>MKKQTIFTSAFLLLFMSNFLTFIGFEMLLPILPAYLMSLHASPFQVGLVTTVFTIGAIIIRPFVGYYLVDNNRKGLAMGAGITLMIITIIYPFMNTIWLILLLRFFHGATWGVSTTANSTMAVDLIPKTRLGEGIGYFSISTTVGAIIAPSLGILIYHSFSFSILIYSSCMLCLLAVIALQFVYSAEPVKHEKQPFQFMEAIFEKEVWFQALLTVMTTLGFGAIITFLVLYGEQRGLDHIFLFFLINAIVSTLLRPFTGKWFDKTGPWSIIIVSAVVGFLSLMVLSYATNSWLLIIAAILFGAGYGTVMPCLQTWTVQKVSEAKSGAANATFLSSFDSGVGISAFLLGLLAEWMSVEMIFRLVSLSFLLVALFVYIDAKRTRKNNHIQTTKF</sequence>
<dbReference type="PANTHER" id="PTHR23531">
    <property type="entry name" value="QUINOLENE RESISTANCE PROTEIN NORA"/>
    <property type="match status" value="1"/>
</dbReference>
<comment type="subcellular location">
    <subcellularLocation>
        <location evidence="1">Cell membrane</location>
        <topology evidence="1">Multi-pass membrane protein</topology>
    </subcellularLocation>
</comment>
<evidence type="ECO:0000256" key="3">
    <source>
        <dbReference type="ARBA" id="ARBA00022692"/>
    </source>
</evidence>
<dbReference type="SUPFAM" id="SSF103473">
    <property type="entry name" value="MFS general substrate transporter"/>
    <property type="match status" value="1"/>
</dbReference>
<feature type="transmembrane region" description="Helical" evidence="6">
    <location>
        <begin position="207"/>
        <end position="231"/>
    </location>
</feature>
<keyword evidence="4 6" id="KW-1133">Transmembrane helix</keyword>
<gene>
    <name evidence="8" type="ORF">NXZ79_00325</name>
</gene>
<evidence type="ECO:0000256" key="2">
    <source>
        <dbReference type="ARBA" id="ARBA00022448"/>
    </source>
</evidence>
<name>A0ABT2DI73_9BACI</name>
<feature type="transmembrane region" description="Helical" evidence="6">
    <location>
        <begin position="291"/>
        <end position="312"/>
    </location>
</feature>
<comment type="caution">
    <text evidence="8">The sequence shown here is derived from an EMBL/GenBank/DDBJ whole genome shotgun (WGS) entry which is preliminary data.</text>
</comment>
<dbReference type="InterPro" id="IPR052714">
    <property type="entry name" value="MFS_Exporter"/>
</dbReference>
<evidence type="ECO:0000313" key="9">
    <source>
        <dbReference type="Proteomes" id="UP001525021"/>
    </source>
</evidence>
<dbReference type="PANTHER" id="PTHR23531:SF1">
    <property type="entry name" value="QUINOLENE RESISTANCE PROTEIN NORA"/>
    <property type="match status" value="1"/>
</dbReference>
<evidence type="ECO:0000256" key="1">
    <source>
        <dbReference type="ARBA" id="ARBA00004651"/>
    </source>
</evidence>
<evidence type="ECO:0000313" key="8">
    <source>
        <dbReference type="EMBL" id="MCS1394522.1"/>
    </source>
</evidence>
<proteinExistence type="predicted"/>
<feature type="transmembrane region" description="Helical" evidence="6">
    <location>
        <begin position="48"/>
        <end position="69"/>
    </location>
</feature>
<evidence type="ECO:0000256" key="4">
    <source>
        <dbReference type="ARBA" id="ARBA00022989"/>
    </source>
</evidence>
<feature type="domain" description="Major facilitator superfamily (MFS) profile" evidence="7">
    <location>
        <begin position="10"/>
        <end position="382"/>
    </location>
</feature>
<feature type="transmembrane region" description="Helical" evidence="6">
    <location>
        <begin position="164"/>
        <end position="186"/>
    </location>
</feature>
<keyword evidence="9" id="KW-1185">Reference proteome</keyword>
<dbReference type="RefSeq" id="WP_012294058.1">
    <property type="nucleotide sequence ID" value="NZ_JANTOO010000001.1"/>
</dbReference>
<accession>A0ABT2DI73</accession>
<dbReference type="InterPro" id="IPR011701">
    <property type="entry name" value="MFS"/>
</dbReference>
<dbReference type="Pfam" id="PF07690">
    <property type="entry name" value="MFS_1"/>
    <property type="match status" value="1"/>
</dbReference>
<keyword evidence="2" id="KW-0813">Transport</keyword>
<feature type="transmembrane region" description="Helical" evidence="6">
    <location>
        <begin position="266"/>
        <end position="285"/>
    </location>
</feature>
<dbReference type="PROSITE" id="PS50850">
    <property type="entry name" value="MFS"/>
    <property type="match status" value="1"/>
</dbReference>
<evidence type="ECO:0000259" key="7">
    <source>
        <dbReference type="PROSITE" id="PS50850"/>
    </source>
</evidence>
<feature type="transmembrane region" description="Helical" evidence="6">
    <location>
        <begin position="76"/>
        <end position="94"/>
    </location>
</feature>